<dbReference type="GeneTree" id="ENSGT00940000159469"/>
<dbReference type="InterPro" id="IPR003599">
    <property type="entry name" value="Ig_sub"/>
</dbReference>
<organism evidence="9 10">
    <name type="scientific">Rattus norvegicus</name>
    <name type="common">Rat</name>
    <dbReference type="NCBI Taxonomy" id="10116"/>
    <lineage>
        <taxon>Eukaryota</taxon>
        <taxon>Metazoa</taxon>
        <taxon>Chordata</taxon>
        <taxon>Craniata</taxon>
        <taxon>Vertebrata</taxon>
        <taxon>Euteleostomi</taxon>
        <taxon>Mammalia</taxon>
        <taxon>Eutheria</taxon>
        <taxon>Euarchontoglires</taxon>
        <taxon>Glires</taxon>
        <taxon>Rodentia</taxon>
        <taxon>Myomorpha</taxon>
        <taxon>Muroidea</taxon>
        <taxon>Muridae</taxon>
        <taxon>Murinae</taxon>
        <taxon>Rattus</taxon>
    </lineage>
</organism>
<feature type="domain" description="Ig-like" evidence="8">
    <location>
        <begin position="23"/>
        <end position="129"/>
    </location>
</feature>
<evidence type="ECO:0000256" key="6">
    <source>
        <dbReference type="ARBA" id="ARBA00043266"/>
    </source>
</evidence>
<keyword evidence="6" id="KW-1279">T cell receptor</keyword>
<dbReference type="PANTHER" id="PTHR19343:SF14">
    <property type="entry name" value="IG-LIKE DOMAIN-CONTAINING PROTEIN-RELATED"/>
    <property type="match status" value="1"/>
</dbReference>
<keyword evidence="5" id="KW-0393">Immunoglobulin domain</keyword>
<proteinExistence type="predicted"/>
<feature type="signal peptide" evidence="7">
    <location>
        <begin position="1"/>
        <end position="22"/>
    </location>
</feature>
<dbReference type="Ensembl" id="ENSRNOT00000151206.1">
    <property type="protein sequence ID" value="ENSRNOP00000109632.1"/>
    <property type="gene ID" value="ENSRNOG00000072869.1"/>
</dbReference>
<accession>A0ABK0M6E6</accession>
<dbReference type="InterPro" id="IPR051006">
    <property type="entry name" value="TCR_variable_domain"/>
</dbReference>
<reference evidence="9" key="2">
    <citation type="submission" date="2025-08" db="UniProtKB">
        <authorList>
            <consortium name="Ensembl"/>
        </authorList>
    </citation>
    <scope>IDENTIFICATION</scope>
    <source>
        <strain evidence="9">Brown Norway</strain>
    </source>
</reference>
<evidence type="ECO:0000256" key="5">
    <source>
        <dbReference type="ARBA" id="ARBA00023319"/>
    </source>
</evidence>
<keyword evidence="1 7" id="KW-0732">Signal</keyword>
<sequence length="143" mass="16092">MKTAVHALFLFLWLKMDWESQGEQVKQHPSSLSVQEGATALINCSYTDSASVYFPWYKQEPGRRPQFIIDIRSNMERKQTQRLTLLFDKKTKHLSLNITATEPGDSAVYFCTASTHCSPGTCSLSSNLPPGLEWCPFAVSDIS</sequence>
<dbReference type="Proteomes" id="UP000002494">
    <property type="component" value="Chromosome 15"/>
</dbReference>
<keyword evidence="4" id="KW-0675">Receptor</keyword>
<evidence type="ECO:0000259" key="8">
    <source>
        <dbReference type="PROSITE" id="PS50835"/>
    </source>
</evidence>
<reference evidence="9" key="3">
    <citation type="submission" date="2025-09" db="UniProtKB">
        <authorList>
            <consortium name="Ensembl"/>
        </authorList>
    </citation>
    <scope>IDENTIFICATION</scope>
    <source>
        <strain evidence="9">Brown Norway</strain>
    </source>
</reference>
<evidence type="ECO:0000256" key="7">
    <source>
        <dbReference type="SAM" id="SignalP"/>
    </source>
</evidence>
<feature type="chain" id="PRO_5045547771" description="Ig-like domain-containing protein" evidence="7">
    <location>
        <begin position="23"/>
        <end position="143"/>
    </location>
</feature>
<evidence type="ECO:0000313" key="10">
    <source>
        <dbReference type="Proteomes" id="UP000002494"/>
    </source>
</evidence>
<dbReference type="PROSITE" id="PS50835">
    <property type="entry name" value="IG_LIKE"/>
    <property type="match status" value="1"/>
</dbReference>
<evidence type="ECO:0000313" key="9">
    <source>
        <dbReference type="Ensembl" id="ENSRNOP00000109632.1"/>
    </source>
</evidence>
<protein>
    <recommendedName>
        <fullName evidence="8">Ig-like domain-containing protein</fullName>
    </recommendedName>
</protein>
<evidence type="ECO:0000256" key="3">
    <source>
        <dbReference type="ARBA" id="ARBA00023130"/>
    </source>
</evidence>
<keyword evidence="10" id="KW-1185">Reference proteome</keyword>
<dbReference type="Pfam" id="PF07686">
    <property type="entry name" value="V-set"/>
    <property type="match status" value="1"/>
</dbReference>
<keyword evidence="2" id="KW-0391">Immunity</keyword>
<keyword evidence="3" id="KW-1064">Adaptive immunity</keyword>
<dbReference type="SUPFAM" id="SSF48726">
    <property type="entry name" value="Immunoglobulin"/>
    <property type="match status" value="1"/>
</dbReference>
<dbReference type="InterPro" id="IPR036179">
    <property type="entry name" value="Ig-like_dom_sf"/>
</dbReference>
<dbReference type="SMART" id="SM00406">
    <property type="entry name" value="IGv"/>
    <property type="match status" value="1"/>
</dbReference>
<dbReference type="PANTHER" id="PTHR19343">
    <property type="entry name" value="T CELL RECEPTOR ALPHA VARIABLE 1-2"/>
    <property type="match status" value="1"/>
</dbReference>
<dbReference type="InterPro" id="IPR013106">
    <property type="entry name" value="Ig_V-set"/>
</dbReference>
<dbReference type="Gene3D" id="2.60.40.10">
    <property type="entry name" value="Immunoglobulins"/>
    <property type="match status" value="1"/>
</dbReference>
<evidence type="ECO:0000256" key="2">
    <source>
        <dbReference type="ARBA" id="ARBA00022859"/>
    </source>
</evidence>
<evidence type="ECO:0000256" key="1">
    <source>
        <dbReference type="ARBA" id="ARBA00022729"/>
    </source>
</evidence>
<evidence type="ECO:0000256" key="4">
    <source>
        <dbReference type="ARBA" id="ARBA00023170"/>
    </source>
</evidence>
<name>A0ABK0M6E6_RAT</name>
<dbReference type="InterPro" id="IPR007110">
    <property type="entry name" value="Ig-like_dom"/>
</dbReference>
<reference evidence="9" key="1">
    <citation type="submission" date="2024-01" db="EMBL/GenBank/DDBJ databases">
        <title>GRCr8: a new rat reference genome assembly contstructed from accurate long reads and long range scaffolding.</title>
        <authorList>
            <person name="Doris P.A."/>
            <person name="Kalbfleisch T."/>
            <person name="Li K."/>
            <person name="Howe K."/>
            <person name="Wood J."/>
        </authorList>
    </citation>
    <scope>NUCLEOTIDE SEQUENCE [LARGE SCALE GENOMIC DNA]</scope>
    <source>
        <strain evidence="9">Brown Norway</strain>
    </source>
</reference>
<dbReference type="InterPro" id="IPR013783">
    <property type="entry name" value="Ig-like_fold"/>
</dbReference>
<dbReference type="SMART" id="SM00409">
    <property type="entry name" value="IG"/>
    <property type="match status" value="1"/>
</dbReference>